<dbReference type="GO" id="GO:0010628">
    <property type="term" value="P:positive regulation of gene expression"/>
    <property type="evidence" value="ECO:0007669"/>
    <property type="project" value="TreeGrafter"/>
</dbReference>
<proteinExistence type="inferred from homology"/>
<keyword evidence="5" id="KW-0539">Nucleus</keyword>
<keyword evidence="7" id="KW-1185">Reference proteome</keyword>
<dbReference type="PANTHER" id="PTHR12691:SF10">
    <property type="entry name" value="MEDIATOR OF RNA POLYMERASE II TRANSCRIPTION SUBUNIT 23"/>
    <property type="match status" value="1"/>
</dbReference>
<evidence type="ECO:0000256" key="3">
    <source>
        <dbReference type="ARBA" id="ARBA00023015"/>
    </source>
</evidence>
<dbReference type="AlphaFoldDB" id="A0A9D4W8F5"/>
<gene>
    <name evidence="6" type="ORF">KIW84_062441</name>
</gene>
<keyword evidence="3" id="KW-0805">Transcription regulation</keyword>
<sequence length="253" mass="28377">MTTSPQPNSFGNGRNSFTSNIRKTCLTPLNDGIVLNEQKDLEDYIEKQKAFYQIQDPGTYTQLVLETVVIEILSLLVSASQIVQSLVHIVINIQLTLIQSSDSLHENTLDIKNAAANGNAQHLDEETIHFPPGDKLLSTCTKLLMKEPLAFLVCYLFVMTCSQDDDKHRSTVVTFIVDRIKECSIVSSNENYIMLATLFHVLALILNEDLVAREVSYKSGLIRIASPIYSTSGIPILIAKRKCMLKYLELLQR</sequence>
<accession>A0A9D4W8F5</accession>
<evidence type="ECO:0000256" key="1">
    <source>
        <dbReference type="ARBA" id="ARBA00004123"/>
    </source>
</evidence>
<dbReference type="GO" id="GO:0016592">
    <property type="term" value="C:mediator complex"/>
    <property type="evidence" value="ECO:0007669"/>
    <property type="project" value="TreeGrafter"/>
</dbReference>
<dbReference type="GO" id="GO:0005667">
    <property type="term" value="C:transcription regulator complex"/>
    <property type="evidence" value="ECO:0007669"/>
    <property type="project" value="TreeGrafter"/>
</dbReference>
<evidence type="ECO:0000313" key="7">
    <source>
        <dbReference type="Proteomes" id="UP001058974"/>
    </source>
</evidence>
<comment type="similarity">
    <text evidence="2">Belongs to the Mediator complex subunit 23 family.</text>
</comment>
<evidence type="ECO:0000313" key="6">
    <source>
        <dbReference type="EMBL" id="KAI5396235.1"/>
    </source>
</evidence>
<comment type="caution">
    <text evidence="6">The sequence shown here is derived from an EMBL/GenBank/DDBJ whole genome shotgun (WGS) entry which is preliminary data.</text>
</comment>
<dbReference type="EMBL" id="JAMSHJ010000006">
    <property type="protein sequence ID" value="KAI5396235.1"/>
    <property type="molecule type" value="Genomic_DNA"/>
</dbReference>
<dbReference type="Gramene" id="Psat06G0244100-T1">
    <property type="protein sequence ID" value="KAI5396235.1"/>
    <property type="gene ID" value="KIW84_062441"/>
</dbReference>
<name>A0A9D4W8F5_PEA</name>
<evidence type="ECO:0000256" key="4">
    <source>
        <dbReference type="ARBA" id="ARBA00023163"/>
    </source>
</evidence>
<dbReference type="Proteomes" id="UP001058974">
    <property type="component" value="Chromosome 6"/>
</dbReference>
<protein>
    <submittedName>
        <fullName evidence="6">Uncharacterized protein</fullName>
    </submittedName>
</protein>
<comment type="subcellular location">
    <subcellularLocation>
        <location evidence="1">Nucleus</location>
    </subcellularLocation>
</comment>
<evidence type="ECO:0000256" key="5">
    <source>
        <dbReference type="ARBA" id="ARBA00023242"/>
    </source>
</evidence>
<evidence type="ECO:0000256" key="2">
    <source>
        <dbReference type="ARBA" id="ARBA00010222"/>
    </source>
</evidence>
<dbReference type="PANTHER" id="PTHR12691">
    <property type="entry name" value="MEDIATOR OF RNA POLYMERASE II TRANSCRIPTION SUBUNIT 23"/>
    <property type="match status" value="1"/>
</dbReference>
<organism evidence="6 7">
    <name type="scientific">Pisum sativum</name>
    <name type="common">Garden pea</name>
    <name type="synonym">Lathyrus oleraceus</name>
    <dbReference type="NCBI Taxonomy" id="3888"/>
    <lineage>
        <taxon>Eukaryota</taxon>
        <taxon>Viridiplantae</taxon>
        <taxon>Streptophyta</taxon>
        <taxon>Embryophyta</taxon>
        <taxon>Tracheophyta</taxon>
        <taxon>Spermatophyta</taxon>
        <taxon>Magnoliopsida</taxon>
        <taxon>eudicotyledons</taxon>
        <taxon>Gunneridae</taxon>
        <taxon>Pentapetalae</taxon>
        <taxon>rosids</taxon>
        <taxon>fabids</taxon>
        <taxon>Fabales</taxon>
        <taxon>Fabaceae</taxon>
        <taxon>Papilionoideae</taxon>
        <taxon>50 kb inversion clade</taxon>
        <taxon>NPAAA clade</taxon>
        <taxon>Hologalegina</taxon>
        <taxon>IRL clade</taxon>
        <taxon>Fabeae</taxon>
        <taxon>Lathyrus</taxon>
    </lineage>
</organism>
<dbReference type="InterPro" id="IPR021629">
    <property type="entry name" value="Mediator_Med23"/>
</dbReference>
<reference evidence="6 7" key="1">
    <citation type="journal article" date="2022" name="Nat. Genet.">
        <title>Improved pea reference genome and pan-genome highlight genomic features and evolutionary characteristics.</title>
        <authorList>
            <person name="Yang T."/>
            <person name="Liu R."/>
            <person name="Luo Y."/>
            <person name="Hu S."/>
            <person name="Wang D."/>
            <person name="Wang C."/>
            <person name="Pandey M.K."/>
            <person name="Ge S."/>
            <person name="Xu Q."/>
            <person name="Li N."/>
            <person name="Li G."/>
            <person name="Huang Y."/>
            <person name="Saxena R.K."/>
            <person name="Ji Y."/>
            <person name="Li M."/>
            <person name="Yan X."/>
            <person name="He Y."/>
            <person name="Liu Y."/>
            <person name="Wang X."/>
            <person name="Xiang C."/>
            <person name="Varshney R.K."/>
            <person name="Ding H."/>
            <person name="Gao S."/>
            <person name="Zong X."/>
        </authorList>
    </citation>
    <scope>NUCLEOTIDE SEQUENCE [LARGE SCALE GENOMIC DNA]</scope>
    <source>
        <strain evidence="6 7">cv. Zhongwan 6</strain>
    </source>
</reference>
<dbReference type="GO" id="GO:0006357">
    <property type="term" value="P:regulation of transcription by RNA polymerase II"/>
    <property type="evidence" value="ECO:0007669"/>
    <property type="project" value="TreeGrafter"/>
</dbReference>
<keyword evidence="4" id="KW-0804">Transcription</keyword>